<dbReference type="RefSeq" id="WP_094924711.1">
    <property type="nucleotide sequence ID" value="NZ_NPIA01000004.1"/>
</dbReference>
<dbReference type="Proteomes" id="UP000217083">
    <property type="component" value="Unassembled WGS sequence"/>
</dbReference>
<name>A0A263BTL7_9BACI</name>
<protein>
    <submittedName>
        <fullName evidence="1">Uncharacterized protein</fullName>
    </submittedName>
</protein>
<reference evidence="2" key="1">
    <citation type="submission" date="2017-08" db="EMBL/GenBank/DDBJ databases">
        <authorList>
            <person name="Huang Z."/>
        </authorList>
    </citation>
    <scope>NUCLEOTIDE SEQUENCE [LARGE SCALE GENOMIC DNA]</scope>
    <source>
        <strain evidence="2">SA5d-4</strain>
    </source>
</reference>
<accession>A0A263BTL7</accession>
<dbReference type="InterPro" id="IPR025572">
    <property type="entry name" value="YgaB"/>
</dbReference>
<reference evidence="1 2" key="2">
    <citation type="submission" date="2017-09" db="EMBL/GenBank/DDBJ databases">
        <title>Bacillus patelloidae sp. nov., isolated from the intestinal tract of a marine limpet.</title>
        <authorList>
            <person name="Liu R."/>
            <person name="Dong C."/>
            <person name="Shao Z."/>
        </authorList>
    </citation>
    <scope>NUCLEOTIDE SEQUENCE [LARGE SCALE GENOMIC DNA]</scope>
    <source>
        <strain evidence="1 2">SA5d-4</strain>
    </source>
</reference>
<proteinExistence type="predicted"/>
<organism evidence="1 2">
    <name type="scientific">Lottiidibacillus patelloidae</name>
    <dbReference type="NCBI Taxonomy" id="2670334"/>
    <lineage>
        <taxon>Bacteria</taxon>
        <taxon>Bacillati</taxon>
        <taxon>Bacillota</taxon>
        <taxon>Bacilli</taxon>
        <taxon>Bacillales</taxon>
        <taxon>Bacillaceae</taxon>
        <taxon>Lottiidibacillus</taxon>
    </lineage>
</organism>
<dbReference type="EMBL" id="NPIA01000004">
    <property type="protein sequence ID" value="OZM57073.1"/>
    <property type="molecule type" value="Genomic_DNA"/>
</dbReference>
<sequence>MERFDQLIHEQLLITEKMIQLQKEIDNSQQTLKKINDDGACKEDLITLLMKIAKDKKNFEELQYEFKKRTDEVIRCYRDDKEKHYI</sequence>
<comment type="caution">
    <text evidence="1">The sequence shown here is derived from an EMBL/GenBank/DDBJ whole genome shotgun (WGS) entry which is preliminary data.</text>
</comment>
<evidence type="ECO:0000313" key="2">
    <source>
        <dbReference type="Proteomes" id="UP000217083"/>
    </source>
</evidence>
<keyword evidence="2" id="KW-1185">Reference proteome</keyword>
<gene>
    <name evidence="1" type="ORF">CIB95_09930</name>
</gene>
<dbReference type="Pfam" id="PF14182">
    <property type="entry name" value="YgaB"/>
    <property type="match status" value="1"/>
</dbReference>
<dbReference type="AlphaFoldDB" id="A0A263BTL7"/>
<evidence type="ECO:0000313" key="1">
    <source>
        <dbReference type="EMBL" id="OZM57073.1"/>
    </source>
</evidence>